<proteinExistence type="predicted"/>
<evidence type="ECO:0000313" key="1">
    <source>
        <dbReference type="EMBL" id="AKX60438.1"/>
    </source>
</evidence>
<evidence type="ECO:0000313" key="2">
    <source>
        <dbReference type="Proteomes" id="UP000063953"/>
    </source>
</evidence>
<protein>
    <submittedName>
        <fullName evidence="1">Uncharacterized protein</fullName>
    </submittedName>
</protein>
<dbReference type="AlphaFoldDB" id="A0A0K1XGY1"/>
<dbReference type="Proteomes" id="UP000063953">
    <property type="component" value="Chromosome"/>
</dbReference>
<dbReference type="STRING" id="1697053.AKN87_01635"/>
<sequence>MARKPKTKKIRAQHKPVKGFAMRAEVNRANLMLRGVCRVGIQYSDGSSKMLFVEYRKMKPIISPKMAQQVYRDFSDHPWLFSAATTAILDQDHAEEQRLETLHLKAEEEYKLHTLLEQLDSESGNFIRSIDCKNLQAIGSVLTQNKSLDDEIQLFTDQQLDQLYTLCHDHGWSMLQWQLSNSIQKTLPIIAHPKAKPDLLYETLFIAFRALLEEESKAKCFAKRQQIYELMQQGQTIDQVCLQIKLSRSYTRRLLKEYSDLLDEAQRRTAAVLTKATDLWMYEKAKAIVQKLKKAA</sequence>
<accession>A0A0K1XGY1</accession>
<dbReference type="RefSeq" id="WP_053101739.1">
    <property type="nucleotide sequence ID" value="NZ_CP012358.1"/>
</dbReference>
<dbReference type="EMBL" id="CP012365">
    <property type="protein sequence ID" value="AKX60438.1"/>
    <property type="molecule type" value="Genomic_DNA"/>
</dbReference>
<organism evidence="1 2">
    <name type="scientific">Thiopseudomonas alkaliphila</name>
    <dbReference type="NCBI Taxonomy" id="1697053"/>
    <lineage>
        <taxon>Bacteria</taxon>
        <taxon>Pseudomonadati</taxon>
        <taxon>Pseudomonadota</taxon>
        <taxon>Gammaproteobacteria</taxon>
        <taxon>Pseudomonadales</taxon>
        <taxon>Pseudomonadaceae</taxon>
        <taxon>Thiopseudomonas</taxon>
    </lineage>
</organism>
<keyword evidence="2" id="KW-1185">Reference proteome</keyword>
<reference evidence="1 2" key="1">
    <citation type="journal article" date="2015" name="Genome Announc.">
        <title>Genome Sequences of Oblitimonas alkaliphila gen. nov. sp. nov. (Proposed), a Novel Bacterium of the Pseudomonadaceae Family.</title>
        <authorList>
            <person name="Lauer A.C."/>
            <person name="Nicholson A.C."/>
            <person name="Humrighouse B.W."/>
            <person name="Emery B."/>
            <person name="Drobish A."/>
            <person name="Juieng P."/>
            <person name="Loparev V."/>
            <person name="McQuiston J.R."/>
        </authorList>
    </citation>
    <scope>NUCLEOTIDE SEQUENCE [LARGE SCALE GENOMIC DNA]</scope>
    <source>
        <strain evidence="1 2">E5571</strain>
    </source>
</reference>
<dbReference type="GeneID" id="93982971"/>
<dbReference type="KEGG" id="pbb:AKN87_01635"/>
<name>A0A0K1XGY1_9GAMM</name>
<gene>
    <name evidence="1" type="ORF">AKN88_11245</name>
</gene>